<keyword evidence="10" id="KW-1015">Disulfide bond</keyword>
<evidence type="ECO:0000256" key="5">
    <source>
        <dbReference type="ARBA" id="ARBA00022737"/>
    </source>
</evidence>
<dbReference type="EC" id="2.7.11.1" evidence="1"/>
<evidence type="ECO:0000256" key="21">
    <source>
        <dbReference type="SAM" id="MobiDB-lite"/>
    </source>
</evidence>
<keyword evidence="9" id="KW-0832">Ubl conjugation</keyword>
<dbReference type="InterPro" id="IPR011009">
    <property type="entry name" value="Kinase-like_dom_sf"/>
</dbReference>
<comment type="subunit">
    <text evidence="16">Synthesized in an inactive form that binds to the N-terminal domain of CDC37. Has to be associated with a multiprotein complex containing Hsp90, CDC37 and PPP5C for maturation and activation by autophosphorylation. The phosphatase PPP5C modulates this activation. Homodimer; homodimerizes in presence of heme, forming a disulfide-linked inactive homodimer. Interacts with DELE1; binds both to full-length DELE1 and processed form of DELE1 (S-DELE1) in response to stress, leading to activate its protein kinase activity and trigger the integrated stress response (ISR).</text>
</comment>
<dbReference type="GO" id="GO:0004694">
    <property type="term" value="F:eukaryotic translation initiation factor 2alpha kinase activity"/>
    <property type="evidence" value="ECO:0007669"/>
    <property type="project" value="TreeGrafter"/>
</dbReference>
<dbReference type="InterPro" id="IPR000719">
    <property type="entry name" value="Prot_kinase_dom"/>
</dbReference>
<evidence type="ECO:0000256" key="14">
    <source>
        <dbReference type="ARBA" id="ARBA00042456"/>
    </source>
</evidence>
<feature type="compositionally biased region" description="Basic and acidic residues" evidence="21">
    <location>
        <begin position="33"/>
        <end position="47"/>
    </location>
</feature>
<feature type="domain" description="Protein kinase" evidence="22">
    <location>
        <begin position="281"/>
        <end position="597"/>
    </location>
</feature>
<organism evidence="23 24">
    <name type="scientific">Myotis davidii</name>
    <name type="common">David's myotis</name>
    <dbReference type="NCBI Taxonomy" id="225400"/>
    <lineage>
        <taxon>Eukaryota</taxon>
        <taxon>Metazoa</taxon>
        <taxon>Chordata</taxon>
        <taxon>Craniata</taxon>
        <taxon>Vertebrata</taxon>
        <taxon>Euteleostomi</taxon>
        <taxon>Mammalia</taxon>
        <taxon>Eutheria</taxon>
        <taxon>Laurasiatheria</taxon>
        <taxon>Chiroptera</taxon>
        <taxon>Yangochiroptera</taxon>
        <taxon>Vespertilionidae</taxon>
        <taxon>Myotis</taxon>
    </lineage>
</organism>
<dbReference type="GO" id="GO:0017148">
    <property type="term" value="P:negative regulation of translation"/>
    <property type="evidence" value="ECO:0007669"/>
    <property type="project" value="UniProtKB-KW"/>
</dbReference>
<keyword evidence="4" id="KW-0808">Transferase</keyword>
<protein>
    <recommendedName>
        <fullName evidence="13">Eukaryotic translation initiation factor 2-alpha kinase 1</fullName>
        <ecNumber evidence="1">2.7.11.1</ecNumber>
    </recommendedName>
    <alternativeName>
        <fullName evidence="15">Heme-regulated eukaryotic initiation factor eIF-2-alpha kinase</fullName>
    </alternativeName>
    <alternativeName>
        <fullName evidence="14">Hemin-sensitive initiation factor 2-alpha kinase</fullName>
    </alternativeName>
</protein>
<dbReference type="GO" id="GO:0003743">
    <property type="term" value="F:translation initiation factor activity"/>
    <property type="evidence" value="ECO:0007669"/>
    <property type="project" value="UniProtKB-KW"/>
</dbReference>
<comment type="catalytic activity">
    <reaction evidence="17">
        <text>L-threonyl-[protein] + ATP = O-phospho-L-threonyl-[protein] + ADP + H(+)</text>
        <dbReference type="Rhea" id="RHEA:46608"/>
        <dbReference type="Rhea" id="RHEA-COMP:11060"/>
        <dbReference type="Rhea" id="RHEA-COMP:11605"/>
        <dbReference type="ChEBI" id="CHEBI:15378"/>
        <dbReference type="ChEBI" id="CHEBI:30013"/>
        <dbReference type="ChEBI" id="CHEBI:30616"/>
        <dbReference type="ChEBI" id="CHEBI:61977"/>
        <dbReference type="ChEBI" id="CHEBI:456216"/>
        <dbReference type="EC" id="2.7.11.1"/>
    </reaction>
    <physiologicalReaction direction="left-to-right" evidence="17">
        <dbReference type="Rhea" id="RHEA:46609"/>
    </physiologicalReaction>
</comment>
<dbReference type="InterPro" id="IPR054521">
    <property type="entry name" value="HRI2_3H"/>
</dbReference>
<dbReference type="Pfam" id="PF00069">
    <property type="entry name" value="Pkinase"/>
    <property type="match status" value="2"/>
</dbReference>
<proteinExistence type="inferred from homology"/>
<keyword evidence="5" id="KW-0677">Repeat</keyword>
<dbReference type="GO" id="GO:0005524">
    <property type="term" value="F:ATP binding"/>
    <property type="evidence" value="ECO:0007669"/>
    <property type="project" value="UniProtKB-UniRule"/>
</dbReference>
<comment type="catalytic activity">
    <reaction evidence="18">
        <text>L-seryl-[protein] + ATP = O-phospho-L-seryl-[protein] + ADP + H(+)</text>
        <dbReference type="Rhea" id="RHEA:17989"/>
        <dbReference type="Rhea" id="RHEA-COMP:9863"/>
        <dbReference type="Rhea" id="RHEA-COMP:11604"/>
        <dbReference type="ChEBI" id="CHEBI:15378"/>
        <dbReference type="ChEBI" id="CHEBI:29999"/>
        <dbReference type="ChEBI" id="CHEBI:30616"/>
        <dbReference type="ChEBI" id="CHEBI:83421"/>
        <dbReference type="ChEBI" id="CHEBI:456216"/>
        <dbReference type="EC" id="2.7.11.1"/>
    </reaction>
    <physiologicalReaction direction="left-to-right" evidence="18">
        <dbReference type="Rhea" id="RHEA:17990"/>
    </physiologicalReaction>
</comment>
<evidence type="ECO:0000313" key="23">
    <source>
        <dbReference type="EMBL" id="ELK28953.1"/>
    </source>
</evidence>
<gene>
    <name evidence="23" type="ORF">MDA_GLEAN10021445</name>
</gene>
<feature type="coiled-coil region" evidence="20">
    <location>
        <begin position="604"/>
        <end position="631"/>
    </location>
</feature>
<evidence type="ECO:0000256" key="3">
    <source>
        <dbReference type="ARBA" id="ARBA00022553"/>
    </source>
</evidence>
<dbReference type="Gene3D" id="1.10.510.10">
    <property type="entry name" value="Transferase(Phosphotransferase) domain 1"/>
    <property type="match status" value="1"/>
</dbReference>
<evidence type="ECO:0000256" key="12">
    <source>
        <dbReference type="ARBA" id="ARBA00037982"/>
    </source>
</evidence>
<keyword evidence="2" id="KW-0723">Serine/threonine-protein kinase</keyword>
<evidence type="ECO:0000256" key="18">
    <source>
        <dbReference type="ARBA" id="ARBA00048977"/>
    </source>
</evidence>
<dbReference type="PANTHER" id="PTHR11042:SF160">
    <property type="entry name" value="EUKARYOTIC TRANSLATION INITIATION FACTOR 2-ALPHA KINASE 1"/>
    <property type="match status" value="1"/>
</dbReference>
<dbReference type="Gene3D" id="3.30.200.20">
    <property type="entry name" value="Phosphorylase Kinase, domain 1"/>
    <property type="match status" value="1"/>
</dbReference>
<keyword evidence="6 19" id="KW-0547">Nucleotide-binding</keyword>
<dbReference type="CDD" id="cd14049">
    <property type="entry name" value="STKc_EIF2AK1_HRI"/>
    <property type="match status" value="1"/>
</dbReference>
<dbReference type="PROSITE" id="PS00108">
    <property type="entry name" value="PROTEIN_KINASE_ST"/>
    <property type="match status" value="1"/>
</dbReference>
<evidence type="ECO:0000256" key="4">
    <source>
        <dbReference type="ARBA" id="ARBA00022679"/>
    </source>
</evidence>
<dbReference type="SUPFAM" id="SSF56112">
    <property type="entry name" value="Protein kinase-like (PK-like)"/>
    <property type="match status" value="1"/>
</dbReference>
<comment type="similarity">
    <text evidence="12">Belongs to the protein kinase superfamily. Ser/Thr protein kinase family. GCN2 subfamily.</text>
</comment>
<dbReference type="SMART" id="SM00220">
    <property type="entry name" value="S_TKc"/>
    <property type="match status" value="1"/>
</dbReference>
<reference evidence="24" key="1">
    <citation type="journal article" date="2013" name="Science">
        <title>Comparative analysis of bat genomes provides insight into the evolution of flight and immunity.</title>
        <authorList>
            <person name="Zhang G."/>
            <person name="Cowled C."/>
            <person name="Shi Z."/>
            <person name="Huang Z."/>
            <person name="Bishop-Lilly K.A."/>
            <person name="Fang X."/>
            <person name="Wynne J.W."/>
            <person name="Xiong Z."/>
            <person name="Baker M.L."/>
            <person name="Zhao W."/>
            <person name="Tachedjian M."/>
            <person name="Zhu Y."/>
            <person name="Zhou P."/>
            <person name="Jiang X."/>
            <person name="Ng J."/>
            <person name="Yang L."/>
            <person name="Wu L."/>
            <person name="Xiao J."/>
            <person name="Feng Y."/>
            <person name="Chen Y."/>
            <person name="Sun X."/>
            <person name="Zhang Y."/>
            <person name="Marsh G.A."/>
            <person name="Crameri G."/>
            <person name="Broder C.C."/>
            <person name="Frey K.G."/>
            <person name="Wang L.F."/>
            <person name="Wang J."/>
        </authorList>
    </citation>
    <scope>NUCLEOTIDE SEQUENCE [LARGE SCALE GENOMIC DNA]</scope>
</reference>
<evidence type="ECO:0000256" key="8">
    <source>
        <dbReference type="ARBA" id="ARBA00022840"/>
    </source>
</evidence>
<dbReference type="EMBL" id="KB108645">
    <property type="protein sequence ID" value="ELK28953.1"/>
    <property type="molecule type" value="Genomic_DNA"/>
</dbReference>
<keyword evidence="3" id="KW-0597">Phosphoprotein</keyword>
<dbReference type="InterPro" id="IPR008271">
    <property type="entry name" value="Ser/Thr_kinase_AS"/>
</dbReference>
<evidence type="ECO:0000256" key="13">
    <source>
        <dbReference type="ARBA" id="ARBA00040433"/>
    </source>
</evidence>
<dbReference type="GO" id="GO:0005634">
    <property type="term" value="C:nucleus"/>
    <property type="evidence" value="ECO:0007669"/>
    <property type="project" value="TreeGrafter"/>
</dbReference>
<evidence type="ECO:0000256" key="16">
    <source>
        <dbReference type="ARBA" id="ARBA00046654"/>
    </source>
</evidence>
<evidence type="ECO:0000256" key="2">
    <source>
        <dbReference type="ARBA" id="ARBA00022527"/>
    </source>
</evidence>
<evidence type="ECO:0000256" key="17">
    <source>
        <dbReference type="ARBA" id="ARBA00048659"/>
    </source>
</evidence>
<dbReference type="PROSITE" id="PS00107">
    <property type="entry name" value="PROTEIN_KINASE_ATP"/>
    <property type="match status" value="1"/>
</dbReference>
<evidence type="ECO:0000256" key="11">
    <source>
        <dbReference type="ARBA" id="ARBA00023193"/>
    </source>
</evidence>
<evidence type="ECO:0000256" key="15">
    <source>
        <dbReference type="ARBA" id="ARBA00042914"/>
    </source>
</evidence>
<keyword evidence="8 19" id="KW-0067">ATP-binding</keyword>
<keyword evidence="24" id="KW-1185">Reference proteome</keyword>
<keyword evidence="11" id="KW-0652">Protein synthesis inhibitor</keyword>
<dbReference type="Proteomes" id="UP000010556">
    <property type="component" value="Unassembled WGS sequence"/>
</dbReference>
<dbReference type="Pfam" id="PF22949">
    <property type="entry name" value="HRI2_3H"/>
    <property type="match status" value="1"/>
</dbReference>
<evidence type="ECO:0000256" key="10">
    <source>
        <dbReference type="ARBA" id="ARBA00023157"/>
    </source>
</evidence>
<evidence type="ECO:0000256" key="20">
    <source>
        <dbReference type="SAM" id="Coils"/>
    </source>
</evidence>
<evidence type="ECO:0000313" key="24">
    <source>
        <dbReference type="Proteomes" id="UP000010556"/>
    </source>
</evidence>
<dbReference type="PANTHER" id="PTHR11042">
    <property type="entry name" value="EUKARYOTIC TRANSLATION INITIATION FACTOR 2-ALPHA KINASE EIF2-ALPHA KINASE -RELATED"/>
    <property type="match status" value="1"/>
</dbReference>
<keyword evidence="23" id="KW-0648">Protein biosynthesis</keyword>
<feature type="binding site" evidence="19">
    <location>
        <position position="311"/>
    </location>
    <ligand>
        <name>ATP</name>
        <dbReference type="ChEBI" id="CHEBI:30616"/>
    </ligand>
</feature>
<accession>L5LU03</accession>
<evidence type="ECO:0000256" key="19">
    <source>
        <dbReference type="PROSITE-ProRule" id="PRU10141"/>
    </source>
</evidence>
<name>L5LU03_MYODS</name>
<dbReference type="AlphaFoldDB" id="L5LU03"/>
<keyword evidence="23" id="KW-0396">Initiation factor</keyword>
<sequence length="645" mass="72081">MRDFGGRHSHQAQSHSDWGRWRVAPGSWNQISQERRPEGQRSARRMTEPSGVVRGRQHPHHTSAAATAGSASLSWPWAAGQQPSEACLHLGQALGGWGAEGGSGHTVRLLLLPPNPHPPSPLPAGLKGLGLPQGGGDWAPPSCGYGHLHLCDEADVPAELQVLKGPQQQQPTFPFAVANQLLLVSLLEHLSHVHEPNPFRSRQVFKLLCQTFIKMGLLSSFTCSDEFSSLRLHHNRAITHLMRSARESVRQDPCEDSSHIPKIRSREVAFEAQTSRYLNEFEEVSILGKGGYGRVYKVRNKLDGQYYAIKKILIKGATKTDCMKVLREVKVLAGLQHPNIVGYHTAWIEHVHVAQTQADRISVQLPSLKVISAQEDDRGGPVHKIRAQMQYHLMLHIQMQLCELSLWDWIVERNRRSRECVDESACPYVMASVATKIFQELVEGVFYIHSMGVVHRDLKPRNIFLHGPDQQVKIGDFGLACTDIIQNPDWTSRGGKRPPTHTSRVGTCLYASPEQLEGSEYDAQSDMYSLGVILLELFQPFGTEMERAQVLTGLRTGQMPESLSQRCPVQARCIQELTRKNASQRPSAMQLLQSDLFQNPGSVNLTLQMKIVEQEKEIEELKKQLRLLSQNKGVKDDMKDGGVPV</sequence>
<evidence type="ECO:0000259" key="22">
    <source>
        <dbReference type="PROSITE" id="PS50011"/>
    </source>
</evidence>
<dbReference type="PROSITE" id="PS50011">
    <property type="entry name" value="PROTEIN_KINASE_DOM"/>
    <property type="match status" value="1"/>
</dbReference>
<dbReference type="FunFam" id="1.10.510.10:FF:000375">
    <property type="entry name" value="Putative eukaryotic translation initiation factor 2-alpha kinase 1"/>
    <property type="match status" value="1"/>
</dbReference>
<dbReference type="GO" id="GO:0005737">
    <property type="term" value="C:cytoplasm"/>
    <property type="evidence" value="ECO:0007669"/>
    <property type="project" value="TreeGrafter"/>
</dbReference>
<evidence type="ECO:0000256" key="1">
    <source>
        <dbReference type="ARBA" id="ARBA00012513"/>
    </source>
</evidence>
<keyword evidence="7 23" id="KW-0418">Kinase</keyword>
<dbReference type="eggNOG" id="KOG1035">
    <property type="taxonomic scope" value="Eukaryota"/>
</dbReference>
<evidence type="ECO:0000256" key="6">
    <source>
        <dbReference type="ARBA" id="ARBA00022741"/>
    </source>
</evidence>
<evidence type="ECO:0000256" key="7">
    <source>
        <dbReference type="ARBA" id="ARBA00022777"/>
    </source>
</evidence>
<evidence type="ECO:0000256" key="9">
    <source>
        <dbReference type="ARBA" id="ARBA00022843"/>
    </source>
</evidence>
<keyword evidence="20" id="KW-0175">Coiled coil</keyword>
<dbReference type="FunFam" id="3.30.200.20:FF:000380">
    <property type="entry name" value="Eukaryotic translation initiation factor 2 alpha kinase 1"/>
    <property type="match status" value="1"/>
</dbReference>
<feature type="region of interest" description="Disordered" evidence="21">
    <location>
        <begin position="1"/>
        <end position="69"/>
    </location>
</feature>
<dbReference type="InterPro" id="IPR017441">
    <property type="entry name" value="Protein_kinase_ATP_BS"/>
</dbReference>
<dbReference type="InterPro" id="IPR050339">
    <property type="entry name" value="CC_SR_Kinase"/>
</dbReference>